<protein>
    <submittedName>
        <fullName evidence="2">Uncharacterized protein</fullName>
    </submittedName>
</protein>
<sequence>MKKRSVVKGKPKDKKSGKVRKHFFTSSTRKEIKEESNSSLPLKLHGYRKEFRSGFPNMESLQSALVISSISPLPQKKLGTLHSSIPKHASLPKQNAKNCSSNAKEKGTLVDQTPNKGSKIKHEEEKEGCLQREEEKQPEEIPKYQPVSRGVLCRDPFCLKEILKSEICCQQEEISERVIEHAETGDESKIDELEKLELERVDDLEMYDNSGKFYEDCGKYHEGDIEGYYQEIAEAQAEGAPELQLDMSRESCSHSMHLKETIRKCLVALQREIFELVYSHEEVAHGTRKAEVDALEHQRNYFLKILGDVVMTCKGNASVFSLRLD</sequence>
<dbReference type="Proteomes" id="UP001295684">
    <property type="component" value="Unassembled WGS sequence"/>
</dbReference>
<gene>
    <name evidence="2" type="ORF">ECRASSUSDP1_LOCUS10521</name>
</gene>
<accession>A0AAD1XEN9</accession>
<keyword evidence="3" id="KW-1185">Reference proteome</keyword>
<evidence type="ECO:0000313" key="3">
    <source>
        <dbReference type="Proteomes" id="UP001295684"/>
    </source>
</evidence>
<proteinExistence type="predicted"/>
<reference evidence="2" key="1">
    <citation type="submission" date="2023-07" db="EMBL/GenBank/DDBJ databases">
        <authorList>
            <consortium name="AG Swart"/>
            <person name="Singh M."/>
            <person name="Singh A."/>
            <person name="Seah K."/>
            <person name="Emmerich C."/>
        </authorList>
    </citation>
    <scope>NUCLEOTIDE SEQUENCE</scope>
    <source>
        <strain evidence="2">DP1</strain>
    </source>
</reference>
<dbReference type="AlphaFoldDB" id="A0AAD1XEN9"/>
<feature type="region of interest" description="Disordered" evidence="1">
    <location>
        <begin position="86"/>
        <end position="142"/>
    </location>
</feature>
<feature type="compositionally biased region" description="Polar residues" evidence="1">
    <location>
        <begin position="92"/>
        <end position="102"/>
    </location>
</feature>
<evidence type="ECO:0000313" key="2">
    <source>
        <dbReference type="EMBL" id="CAI2369223.1"/>
    </source>
</evidence>
<feature type="region of interest" description="Disordered" evidence="1">
    <location>
        <begin position="1"/>
        <end position="38"/>
    </location>
</feature>
<feature type="compositionally biased region" description="Basic residues" evidence="1">
    <location>
        <begin position="1"/>
        <end position="23"/>
    </location>
</feature>
<name>A0AAD1XEN9_EUPCR</name>
<feature type="compositionally biased region" description="Basic and acidic residues" evidence="1">
    <location>
        <begin position="120"/>
        <end position="142"/>
    </location>
</feature>
<organism evidence="2 3">
    <name type="scientific">Euplotes crassus</name>
    <dbReference type="NCBI Taxonomy" id="5936"/>
    <lineage>
        <taxon>Eukaryota</taxon>
        <taxon>Sar</taxon>
        <taxon>Alveolata</taxon>
        <taxon>Ciliophora</taxon>
        <taxon>Intramacronucleata</taxon>
        <taxon>Spirotrichea</taxon>
        <taxon>Hypotrichia</taxon>
        <taxon>Euplotida</taxon>
        <taxon>Euplotidae</taxon>
        <taxon>Moneuplotes</taxon>
    </lineage>
</organism>
<evidence type="ECO:0000256" key="1">
    <source>
        <dbReference type="SAM" id="MobiDB-lite"/>
    </source>
</evidence>
<dbReference type="EMBL" id="CAMPGE010010374">
    <property type="protein sequence ID" value="CAI2369223.1"/>
    <property type="molecule type" value="Genomic_DNA"/>
</dbReference>
<comment type="caution">
    <text evidence="2">The sequence shown here is derived from an EMBL/GenBank/DDBJ whole genome shotgun (WGS) entry which is preliminary data.</text>
</comment>